<gene>
    <name evidence="1" type="ORF">SpAn4DRAFT_4663</name>
</gene>
<accession>A0A0U1KRX3</accession>
<proteinExistence type="predicted"/>
<evidence type="ECO:0000313" key="2">
    <source>
        <dbReference type="Proteomes" id="UP000049855"/>
    </source>
</evidence>
<dbReference type="Proteomes" id="UP000049855">
    <property type="component" value="Unassembled WGS sequence"/>
</dbReference>
<sequence length="38" mass="4358">MVCEEALSKVLKTGLMTPFELFEVAKIKLCENFIKLKL</sequence>
<organism evidence="1 2">
    <name type="scientific">Sporomusa ovata</name>
    <dbReference type="NCBI Taxonomy" id="2378"/>
    <lineage>
        <taxon>Bacteria</taxon>
        <taxon>Bacillati</taxon>
        <taxon>Bacillota</taxon>
        <taxon>Negativicutes</taxon>
        <taxon>Selenomonadales</taxon>
        <taxon>Sporomusaceae</taxon>
        <taxon>Sporomusa</taxon>
    </lineage>
</organism>
<name>A0A0U1KRX3_9FIRM</name>
<protein>
    <submittedName>
        <fullName evidence="1">Uncharacterized protein</fullName>
    </submittedName>
</protein>
<dbReference type="EMBL" id="CTRP01000002">
    <property type="protein sequence ID" value="CQR70151.1"/>
    <property type="molecule type" value="Genomic_DNA"/>
</dbReference>
<evidence type="ECO:0000313" key="1">
    <source>
        <dbReference type="EMBL" id="CQR70151.1"/>
    </source>
</evidence>
<keyword evidence="2" id="KW-1185">Reference proteome</keyword>
<dbReference type="AlphaFoldDB" id="A0A0U1KRX3"/>
<reference evidence="2" key="1">
    <citation type="submission" date="2015-03" db="EMBL/GenBank/DDBJ databases">
        <authorList>
            <person name="Nijsse Bart"/>
        </authorList>
    </citation>
    <scope>NUCLEOTIDE SEQUENCE [LARGE SCALE GENOMIC DNA]</scope>
</reference>